<dbReference type="EMBL" id="AB639039">
    <property type="protein sequence ID" value="BAL04610.1"/>
    <property type="molecule type" value="mRNA"/>
</dbReference>
<dbReference type="Pfam" id="PF00182">
    <property type="entry name" value="Glyco_hydro_19"/>
    <property type="match status" value="1"/>
</dbReference>
<feature type="disulfide bond" evidence="6 7">
    <location>
        <begin position="43"/>
        <end position="55"/>
    </location>
</feature>
<dbReference type="SUPFAM" id="SSF53955">
    <property type="entry name" value="Lysozyme-like"/>
    <property type="match status" value="1"/>
</dbReference>
<dbReference type="InterPro" id="IPR023346">
    <property type="entry name" value="Lysozyme-like_dom_sf"/>
</dbReference>
<dbReference type="GO" id="GO:0050832">
    <property type="term" value="P:defense response to fungus"/>
    <property type="evidence" value="ECO:0007669"/>
    <property type="project" value="TreeGrafter"/>
</dbReference>
<dbReference type="SUPFAM" id="SSF57016">
    <property type="entry name" value="Plant lectins/antimicrobial peptides"/>
    <property type="match status" value="1"/>
</dbReference>
<dbReference type="GO" id="GO:0004568">
    <property type="term" value="F:chitinase activity"/>
    <property type="evidence" value="ECO:0007669"/>
    <property type="project" value="InterPro"/>
</dbReference>
<dbReference type="PANTHER" id="PTHR22595:SF79">
    <property type="entry name" value="CHITINASE 12"/>
    <property type="match status" value="1"/>
</dbReference>
<dbReference type="SMR" id="G5ELN1"/>
<dbReference type="Gene3D" id="3.30.20.10">
    <property type="entry name" value="Endochitinase, domain 2"/>
    <property type="match status" value="1"/>
</dbReference>
<dbReference type="Pfam" id="PF00187">
    <property type="entry name" value="Chitin_bind_1"/>
    <property type="match status" value="1"/>
</dbReference>
<dbReference type="InterPro" id="IPR016283">
    <property type="entry name" value="Glyco_hydro_19"/>
</dbReference>
<dbReference type="CDD" id="cd00035">
    <property type="entry name" value="ChtBD1"/>
    <property type="match status" value="1"/>
</dbReference>
<keyword evidence="1 7" id="KW-0147">Chitin-binding</keyword>
<dbReference type="InterPro" id="IPR036861">
    <property type="entry name" value="Endochitinase-like_sf"/>
</dbReference>
<evidence type="ECO:0000256" key="5">
    <source>
        <dbReference type="PIRSR" id="PIRSR001060-1"/>
    </source>
</evidence>
<evidence type="ECO:0000256" key="3">
    <source>
        <dbReference type="ARBA" id="ARBA00022821"/>
    </source>
</evidence>
<evidence type="ECO:0000313" key="11">
    <source>
        <dbReference type="EMBL" id="BAL04610.1"/>
    </source>
</evidence>
<keyword evidence="2 9" id="KW-0732">Signal</keyword>
<dbReference type="PROSITE" id="PS00026">
    <property type="entry name" value="CHIT_BIND_I_1"/>
    <property type="match status" value="1"/>
</dbReference>
<evidence type="ECO:0000256" key="2">
    <source>
        <dbReference type="ARBA" id="ARBA00022729"/>
    </source>
</evidence>
<feature type="active site" description="Proton donor" evidence="5">
    <location>
        <position position="163"/>
    </location>
</feature>
<dbReference type="Gene3D" id="1.10.530.10">
    <property type="match status" value="1"/>
</dbReference>
<keyword evidence="3" id="KW-0611">Plant defense</keyword>
<evidence type="ECO:0000259" key="10">
    <source>
        <dbReference type="PROSITE" id="PS50941"/>
    </source>
</evidence>
<feature type="disulfide bond" evidence="6">
    <location>
        <begin position="193"/>
        <end position="201"/>
    </location>
</feature>
<evidence type="ECO:0000256" key="7">
    <source>
        <dbReference type="PROSITE-ProRule" id="PRU00261"/>
    </source>
</evidence>
<accession>G5ELN1</accession>
<evidence type="ECO:0000256" key="9">
    <source>
        <dbReference type="SAM" id="SignalP"/>
    </source>
</evidence>
<evidence type="ECO:0000256" key="1">
    <source>
        <dbReference type="ARBA" id="ARBA00022669"/>
    </source>
</evidence>
<protein>
    <submittedName>
        <fullName evidence="11">Class I chitinase LA-c</fullName>
    </submittedName>
</protein>
<organism evidence="11">
    <name type="scientific">Morus alba</name>
    <name type="common">White mulberry</name>
    <dbReference type="NCBI Taxonomy" id="3498"/>
    <lineage>
        <taxon>Eukaryota</taxon>
        <taxon>Viridiplantae</taxon>
        <taxon>Streptophyta</taxon>
        <taxon>Embryophyta</taxon>
        <taxon>Tracheophyta</taxon>
        <taxon>Spermatophyta</taxon>
        <taxon>Magnoliopsida</taxon>
        <taxon>eudicotyledons</taxon>
        <taxon>Gunneridae</taxon>
        <taxon>Pentapetalae</taxon>
        <taxon>rosids</taxon>
        <taxon>fabids</taxon>
        <taxon>Rosales</taxon>
        <taxon>Moraceae</taxon>
        <taxon>Moreae</taxon>
        <taxon>Morus</taxon>
    </lineage>
</organism>
<proteinExistence type="evidence at transcript level"/>
<evidence type="ECO:0000256" key="4">
    <source>
        <dbReference type="ARBA" id="ARBA00023157"/>
    </source>
</evidence>
<name>G5ELN1_MORAL</name>
<dbReference type="GO" id="GO:0005975">
    <property type="term" value="P:carbohydrate metabolic process"/>
    <property type="evidence" value="ECO:0007669"/>
    <property type="project" value="InterPro"/>
</dbReference>
<feature type="disulfide bond" evidence="6 7">
    <location>
        <begin position="48"/>
        <end position="62"/>
    </location>
</feature>
<evidence type="ECO:0000256" key="8">
    <source>
        <dbReference type="SAM" id="MobiDB-lite"/>
    </source>
</evidence>
<evidence type="ECO:0000256" key="6">
    <source>
        <dbReference type="PIRSR" id="PIRSR001060-2"/>
    </source>
</evidence>
<feature type="disulfide bond" evidence="6">
    <location>
        <begin position="300"/>
        <end position="332"/>
    </location>
</feature>
<dbReference type="GO" id="GO:0006032">
    <property type="term" value="P:chitin catabolic process"/>
    <property type="evidence" value="ECO:0007669"/>
    <property type="project" value="InterPro"/>
</dbReference>
<dbReference type="CDD" id="cd00325">
    <property type="entry name" value="chitinase_GH19"/>
    <property type="match status" value="1"/>
</dbReference>
<feature type="signal peptide" evidence="9">
    <location>
        <begin position="1"/>
        <end position="31"/>
    </location>
</feature>
<dbReference type="InterPro" id="IPR000726">
    <property type="entry name" value="Glyco_hydro_19_cat"/>
</dbReference>
<dbReference type="GO" id="GO:0016998">
    <property type="term" value="P:cell wall macromolecule catabolic process"/>
    <property type="evidence" value="ECO:0007669"/>
    <property type="project" value="InterPro"/>
</dbReference>
<sequence length="359" mass="39176">MQEKIKMMINLRSASFIIILSLGLLVGTSGAQQCGTQYPNCNCPEGYCCSTYGYCGTTDPYCAPGNCQCQCPAPSPPPPPPSPPPPYVPPPPPSPDDVSNIVSEALFEEMLLHRNDDPNCAVGFYTYEGFITAARRFPEFGATGTLEDRKREIAAFFGQTSHETKGGWSTAPDGPYAWGYCFVREVGNPPGYCVPSTEWPCVPGQDYYGRGPIQISYNYNYGPAGAALGLDLLSNPDRVATDVVLSFETALWFWVTPQAPKPSCHDVITGQWTPSQADKDANRLPGYGLLTNIINGGLECGHGPDDRVESRIGFYLRYCELLGVSPGDNLDCYNQRPYGVTLRNNNLKYGILKMPVDMA</sequence>
<feature type="region of interest" description="Disordered" evidence="8">
    <location>
        <begin position="73"/>
        <end position="95"/>
    </location>
</feature>
<feature type="disulfide bond" evidence="6 7">
    <location>
        <begin position="34"/>
        <end position="49"/>
    </location>
</feature>
<dbReference type="PROSITE" id="PS00774">
    <property type="entry name" value="CHITINASE_19_2"/>
    <property type="match status" value="1"/>
</dbReference>
<dbReference type="InterPro" id="IPR001002">
    <property type="entry name" value="Chitin-bd_1"/>
</dbReference>
<feature type="domain" description="Chitin-binding type-1" evidence="10">
    <location>
        <begin position="31"/>
        <end position="73"/>
    </location>
</feature>
<dbReference type="AlphaFoldDB" id="G5ELN1"/>
<dbReference type="Gene3D" id="3.30.60.10">
    <property type="entry name" value="Endochitinase-like"/>
    <property type="match status" value="1"/>
</dbReference>
<dbReference type="GO" id="GO:0008061">
    <property type="term" value="F:chitin binding"/>
    <property type="evidence" value="ECO:0007669"/>
    <property type="project" value="UniProtKB-UniRule"/>
</dbReference>
<dbReference type="PANTHER" id="PTHR22595">
    <property type="entry name" value="CHITINASE-RELATED"/>
    <property type="match status" value="1"/>
</dbReference>
<dbReference type="PIRSF" id="PIRSF001060">
    <property type="entry name" value="Endochitinase"/>
    <property type="match status" value="1"/>
</dbReference>
<dbReference type="InterPro" id="IPR018371">
    <property type="entry name" value="Chitin-binding_1_CS"/>
</dbReference>
<feature type="chain" id="PRO_5003476282" evidence="9">
    <location>
        <begin position="32"/>
        <end position="359"/>
    </location>
</feature>
<dbReference type="SMART" id="SM00270">
    <property type="entry name" value="ChtBD1"/>
    <property type="match status" value="1"/>
</dbReference>
<dbReference type="PROSITE" id="PS50941">
    <property type="entry name" value="CHIT_BIND_I_2"/>
    <property type="match status" value="1"/>
</dbReference>
<keyword evidence="4 6" id="KW-1015">Disulfide bond</keyword>
<reference evidence="11" key="1">
    <citation type="journal article" date="2012" name="Planta">
        <title>Comparative study of gene expression and major proteins' function of laticifers in lignified and unlignified organs of mulberry.</title>
        <authorList>
            <person name="Kitajima S."/>
            <person name="Taira T."/>
            <person name="Oda K."/>
            <person name="Yamato K.T."/>
            <person name="Inukai Y."/>
            <person name="Hori Y."/>
        </authorList>
    </citation>
    <scope>NUCLEOTIDE SEQUENCE</scope>
</reference>
<dbReference type="FunFam" id="3.30.20.10:FF:000001">
    <property type="entry name" value="Endochitinase (Chitinase)"/>
    <property type="match status" value="1"/>
</dbReference>
<feature type="disulfide bond" evidence="6 7">
    <location>
        <begin position="67"/>
        <end position="71"/>
    </location>
</feature>